<comment type="caution">
    <text evidence="1">The sequence shown here is derived from an EMBL/GenBank/DDBJ whole genome shotgun (WGS) entry which is preliminary data.</text>
</comment>
<dbReference type="EMBL" id="JANPWB010000004">
    <property type="protein sequence ID" value="KAJ1191358.1"/>
    <property type="molecule type" value="Genomic_DNA"/>
</dbReference>
<gene>
    <name evidence="1" type="ORF">NDU88_000674</name>
</gene>
<sequence>MQHLPLRLRSRMFCSAEQFAQALPEIVAEWSLQKGKFTLLGDLNLHFKDDRDVTQQLAALQLKKVIKALKHC</sequence>
<evidence type="ECO:0000313" key="1">
    <source>
        <dbReference type="EMBL" id="KAJ1191358.1"/>
    </source>
</evidence>
<keyword evidence="2" id="KW-1185">Reference proteome</keyword>
<evidence type="ECO:0008006" key="3">
    <source>
        <dbReference type="Google" id="ProtNLM"/>
    </source>
</evidence>
<organism evidence="1 2">
    <name type="scientific">Pleurodeles waltl</name>
    <name type="common">Iberian ribbed newt</name>
    <dbReference type="NCBI Taxonomy" id="8319"/>
    <lineage>
        <taxon>Eukaryota</taxon>
        <taxon>Metazoa</taxon>
        <taxon>Chordata</taxon>
        <taxon>Craniata</taxon>
        <taxon>Vertebrata</taxon>
        <taxon>Euteleostomi</taxon>
        <taxon>Amphibia</taxon>
        <taxon>Batrachia</taxon>
        <taxon>Caudata</taxon>
        <taxon>Salamandroidea</taxon>
        <taxon>Salamandridae</taxon>
        <taxon>Pleurodelinae</taxon>
        <taxon>Pleurodeles</taxon>
    </lineage>
</organism>
<proteinExistence type="predicted"/>
<evidence type="ECO:0000313" key="2">
    <source>
        <dbReference type="Proteomes" id="UP001066276"/>
    </source>
</evidence>
<reference evidence="1" key="1">
    <citation type="journal article" date="2022" name="bioRxiv">
        <title>Sequencing and chromosome-scale assembly of the giantPleurodeles waltlgenome.</title>
        <authorList>
            <person name="Brown T."/>
            <person name="Elewa A."/>
            <person name="Iarovenko S."/>
            <person name="Subramanian E."/>
            <person name="Araus A.J."/>
            <person name="Petzold A."/>
            <person name="Susuki M."/>
            <person name="Suzuki K.-i.T."/>
            <person name="Hayashi T."/>
            <person name="Toyoda A."/>
            <person name="Oliveira C."/>
            <person name="Osipova E."/>
            <person name="Leigh N.D."/>
            <person name="Simon A."/>
            <person name="Yun M.H."/>
        </authorList>
    </citation>
    <scope>NUCLEOTIDE SEQUENCE</scope>
    <source>
        <strain evidence="1">20211129_DDA</strain>
        <tissue evidence="1">Liver</tissue>
    </source>
</reference>
<dbReference type="AlphaFoldDB" id="A0AAV7UQN4"/>
<protein>
    <recommendedName>
        <fullName evidence="3">Endonuclease/exonuclease/phosphatase domain-containing protein</fullName>
    </recommendedName>
</protein>
<name>A0AAV7UQN4_PLEWA</name>
<dbReference type="Proteomes" id="UP001066276">
    <property type="component" value="Chromosome 2_2"/>
</dbReference>
<accession>A0AAV7UQN4</accession>